<feature type="chain" id="PRO_5046750686" evidence="1">
    <location>
        <begin position="20"/>
        <end position="203"/>
    </location>
</feature>
<evidence type="ECO:0000313" key="2">
    <source>
        <dbReference type="EMBL" id="MEX1668572.1"/>
    </source>
</evidence>
<sequence length="203" mass="22652">MKQLIVVLLGAWVSVAAYAESQDVLSVADIVALTKYEQVGVDKERVLRGMSIAKRVPIGWVDDYSQRYIRTITDDQGVARHQVLLEMRYMGGWRFYRAASLGGQALPFNTEERRFSRCSSTYLECVQQEIVTAELSRQQLDDAMASGLAVRFEAKKPGRDTVAVFPAAYVMAYLIKLDGGQLPPSERLNDKVAKPESLVMAAQ</sequence>
<dbReference type="EMBL" id="JBFRYA010000004">
    <property type="protein sequence ID" value="MEX1668572.1"/>
    <property type="molecule type" value="Genomic_DNA"/>
</dbReference>
<accession>A0ABV3U3S3</accession>
<protein>
    <submittedName>
        <fullName evidence="2">Uncharacterized protein</fullName>
    </submittedName>
</protein>
<name>A0ABV3U3S3_9GAMM</name>
<evidence type="ECO:0000256" key="1">
    <source>
        <dbReference type="SAM" id="SignalP"/>
    </source>
</evidence>
<proteinExistence type="predicted"/>
<comment type="caution">
    <text evidence="2">The sequence shown here is derived from an EMBL/GenBank/DDBJ whole genome shotgun (WGS) entry which is preliminary data.</text>
</comment>
<dbReference type="Proteomes" id="UP001557485">
    <property type="component" value="Unassembled WGS sequence"/>
</dbReference>
<gene>
    <name evidence="2" type="ORF">AB4876_06595</name>
</gene>
<dbReference type="RefSeq" id="WP_368380857.1">
    <property type="nucleotide sequence ID" value="NZ_JBFRYA010000004.1"/>
</dbReference>
<feature type="signal peptide" evidence="1">
    <location>
        <begin position="1"/>
        <end position="19"/>
    </location>
</feature>
<organism evidence="2 3">
    <name type="scientific">Zhongshania guokunii</name>
    <dbReference type="NCBI Taxonomy" id="641783"/>
    <lineage>
        <taxon>Bacteria</taxon>
        <taxon>Pseudomonadati</taxon>
        <taxon>Pseudomonadota</taxon>
        <taxon>Gammaproteobacteria</taxon>
        <taxon>Cellvibrionales</taxon>
        <taxon>Spongiibacteraceae</taxon>
        <taxon>Zhongshania</taxon>
    </lineage>
</organism>
<evidence type="ECO:0000313" key="3">
    <source>
        <dbReference type="Proteomes" id="UP001557485"/>
    </source>
</evidence>
<reference evidence="2 3" key="1">
    <citation type="journal article" date="2011" name="Int. J. Syst. Evol. Microbiol.">
        <title>Zhongshania antarctica gen. nov., sp. nov. and Zhongshania guokunii sp. nov., gammaproteobacteria respectively isolated from coastal attached (fast) ice and surface seawater of the Antarctic.</title>
        <authorList>
            <person name="Li H.J."/>
            <person name="Zhang X.Y."/>
            <person name="Chen C.X."/>
            <person name="Zhang Y.J."/>
            <person name="Gao Z.M."/>
            <person name="Yu Y."/>
            <person name="Chen X.L."/>
            <person name="Chen B."/>
            <person name="Zhang Y.Z."/>
        </authorList>
    </citation>
    <scope>NUCLEOTIDE SEQUENCE [LARGE SCALE GENOMIC DNA]</scope>
    <source>
        <strain evidence="2 3">ZS6-22T</strain>
    </source>
</reference>
<keyword evidence="1" id="KW-0732">Signal</keyword>
<keyword evidence="3" id="KW-1185">Reference proteome</keyword>